<keyword evidence="1" id="KW-1185">Reference proteome</keyword>
<dbReference type="Proteomes" id="UP000694864">
    <property type="component" value="Chromosome 18"/>
</dbReference>
<proteinExistence type="predicted"/>
<evidence type="ECO:0000313" key="2">
    <source>
        <dbReference type="RefSeq" id="XP_010484807.1"/>
    </source>
</evidence>
<evidence type="ECO:0000313" key="1">
    <source>
        <dbReference type="Proteomes" id="UP000694864"/>
    </source>
</evidence>
<dbReference type="RefSeq" id="XP_010484807.1">
    <property type="nucleotide sequence ID" value="XM_010486505.1"/>
</dbReference>
<gene>
    <name evidence="2" type="primary">LOC104763090</name>
</gene>
<dbReference type="PANTHER" id="PTHR47150:SF5">
    <property type="entry name" value="OS07G0546750 PROTEIN"/>
    <property type="match status" value="1"/>
</dbReference>
<name>A0ABM0XEM9_CAMSA</name>
<organism evidence="1 2">
    <name type="scientific">Camelina sativa</name>
    <name type="common">False flax</name>
    <name type="synonym">Myagrum sativum</name>
    <dbReference type="NCBI Taxonomy" id="90675"/>
    <lineage>
        <taxon>Eukaryota</taxon>
        <taxon>Viridiplantae</taxon>
        <taxon>Streptophyta</taxon>
        <taxon>Embryophyta</taxon>
        <taxon>Tracheophyta</taxon>
        <taxon>Spermatophyta</taxon>
        <taxon>Magnoliopsida</taxon>
        <taxon>eudicotyledons</taxon>
        <taxon>Gunneridae</taxon>
        <taxon>Pentapetalae</taxon>
        <taxon>rosids</taxon>
        <taxon>malvids</taxon>
        <taxon>Brassicales</taxon>
        <taxon>Brassicaceae</taxon>
        <taxon>Camelineae</taxon>
        <taxon>Camelina</taxon>
    </lineage>
</organism>
<sequence length="173" mass="19966">MLNWSSDEEVDEMVEEEVDNIVEEIQYQCTHIEDPPLPVFRRVHINRDREGGHLRLWNDYFSENPTYNQILNGVPYFKQRRDATGRLGLSALQKCTTAIRMLVYGCAADPVDEYLRLAETTAHKCLEQFVDGVITLFGDEYLRRPTAEDLQRLLNIGEHRGFPGMVGCIDCMP</sequence>
<dbReference type="PANTHER" id="PTHR47150">
    <property type="entry name" value="OS12G0169200 PROTEIN"/>
    <property type="match status" value="1"/>
</dbReference>
<protein>
    <submittedName>
        <fullName evidence="2">Uncharacterized protein LOC104763090</fullName>
    </submittedName>
</protein>
<dbReference type="Pfam" id="PF04827">
    <property type="entry name" value="Plant_tran"/>
    <property type="match status" value="1"/>
</dbReference>
<dbReference type="InterPro" id="IPR006912">
    <property type="entry name" value="Harbinger_derived_prot"/>
</dbReference>
<accession>A0ABM0XEM9</accession>
<reference evidence="2" key="2">
    <citation type="submission" date="2025-08" db="UniProtKB">
        <authorList>
            <consortium name="RefSeq"/>
        </authorList>
    </citation>
    <scope>IDENTIFICATION</scope>
    <source>
        <tissue evidence="2">Leaf</tissue>
    </source>
</reference>
<reference evidence="1" key="1">
    <citation type="journal article" date="2014" name="Nat. Commun.">
        <title>The emerging biofuel crop Camelina sativa retains a highly undifferentiated hexaploid genome structure.</title>
        <authorList>
            <person name="Kagale S."/>
            <person name="Koh C."/>
            <person name="Nixon J."/>
            <person name="Bollina V."/>
            <person name="Clarke W.E."/>
            <person name="Tuteja R."/>
            <person name="Spillane C."/>
            <person name="Robinson S.J."/>
            <person name="Links M.G."/>
            <person name="Clarke C."/>
            <person name="Higgins E.E."/>
            <person name="Huebert T."/>
            <person name="Sharpe A.G."/>
            <person name="Parkin I.A."/>
        </authorList>
    </citation>
    <scope>NUCLEOTIDE SEQUENCE [LARGE SCALE GENOMIC DNA]</scope>
    <source>
        <strain evidence="1">cv. DH55</strain>
    </source>
</reference>
<dbReference type="GeneID" id="104763090"/>